<dbReference type="PROSITE" id="PS50835">
    <property type="entry name" value="IG_LIKE"/>
    <property type="match status" value="1"/>
</dbReference>
<dbReference type="SUPFAM" id="SSF48726">
    <property type="entry name" value="Immunoglobulin"/>
    <property type="match status" value="1"/>
</dbReference>
<dbReference type="InterPro" id="IPR036179">
    <property type="entry name" value="Ig-like_dom_sf"/>
</dbReference>
<keyword evidence="3" id="KW-1185">Reference proteome</keyword>
<proteinExistence type="predicted"/>
<dbReference type="InterPro" id="IPR007110">
    <property type="entry name" value="Ig-like_dom"/>
</dbReference>
<name>A0A6J8D945_MYTCO</name>
<feature type="domain" description="Ig-like" evidence="1">
    <location>
        <begin position="75"/>
        <end position="151"/>
    </location>
</feature>
<evidence type="ECO:0000313" key="3">
    <source>
        <dbReference type="Proteomes" id="UP000507470"/>
    </source>
</evidence>
<organism evidence="2 3">
    <name type="scientific">Mytilus coruscus</name>
    <name type="common">Sea mussel</name>
    <dbReference type="NCBI Taxonomy" id="42192"/>
    <lineage>
        <taxon>Eukaryota</taxon>
        <taxon>Metazoa</taxon>
        <taxon>Spiralia</taxon>
        <taxon>Lophotrochozoa</taxon>
        <taxon>Mollusca</taxon>
        <taxon>Bivalvia</taxon>
        <taxon>Autobranchia</taxon>
        <taxon>Pteriomorphia</taxon>
        <taxon>Mytilida</taxon>
        <taxon>Mytiloidea</taxon>
        <taxon>Mytilidae</taxon>
        <taxon>Mytilinae</taxon>
        <taxon>Mytilus</taxon>
    </lineage>
</organism>
<reference evidence="2 3" key="1">
    <citation type="submission" date="2020-06" db="EMBL/GenBank/DDBJ databases">
        <authorList>
            <person name="Li R."/>
            <person name="Bekaert M."/>
        </authorList>
    </citation>
    <scope>NUCLEOTIDE SEQUENCE [LARGE SCALE GENOMIC DNA]</scope>
    <source>
        <strain evidence="3">wild</strain>
    </source>
</reference>
<dbReference type="AlphaFoldDB" id="A0A6J8D945"/>
<protein>
    <recommendedName>
        <fullName evidence="1">Ig-like domain-containing protein</fullName>
    </recommendedName>
</protein>
<evidence type="ECO:0000313" key="2">
    <source>
        <dbReference type="EMBL" id="CAC5404496.1"/>
    </source>
</evidence>
<dbReference type="Proteomes" id="UP000507470">
    <property type="component" value="Unassembled WGS sequence"/>
</dbReference>
<dbReference type="OrthoDB" id="5984265at2759"/>
<evidence type="ECO:0000259" key="1">
    <source>
        <dbReference type="PROSITE" id="PS50835"/>
    </source>
</evidence>
<dbReference type="InterPro" id="IPR013783">
    <property type="entry name" value="Ig-like_fold"/>
</dbReference>
<sequence>MHFEEKANKADSLINIGLPMVTVEGKKYISMYNHEVTLQTVVIANPPVTFVYWEKVVNKRKTVINNGAVGIQEKPNVSVPFANSSVNCGDESNLVCNVDSSLPITIVHWERVINGVISRIYQDTIGSKGINADNPSLTILYSTNADSGLYT</sequence>
<gene>
    <name evidence="2" type="ORF">MCOR_38277</name>
</gene>
<dbReference type="Gene3D" id="2.60.40.10">
    <property type="entry name" value="Immunoglobulins"/>
    <property type="match status" value="1"/>
</dbReference>
<dbReference type="EMBL" id="CACVKT020006964">
    <property type="protein sequence ID" value="CAC5404496.1"/>
    <property type="molecule type" value="Genomic_DNA"/>
</dbReference>
<accession>A0A6J8D945</accession>